<organism evidence="2 3">
    <name type="scientific">Paspalum notatum var. saurae</name>
    <dbReference type="NCBI Taxonomy" id="547442"/>
    <lineage>
        <taxon>Eukaryota</taxon>
        <taxon>Viridiplantae</taxon>
        <taxon>Streptophyta</taxon>
        <taxon>Embryophyta</taxon>
        <taxon>Tracheophyta</taxon>
        <taxon>Spermatophyta</taxon>
        <taxon>Magnoliopsida</taxon>
        <taxon>Liliopsida</taxon>
        <taxon>Poales</taxon>
        <taxon>Poaceae</taxon>
        <taxon>PACMAD clade</taxon>
        <taxon>Panicoideae</taxon>
        <taxon>Andropogonodae</taxon>
        <taxon>Paspaleae</taxon>
        <taxon>Paspalinae</taxon>
        <taxon>Paspalum</taxon>
    </lineage>
</organism>
<feature type="compositionally biased region" description="Polar residues" evidence="1">
    <location>
        <begin position="232"/>
        <end position="242"/>
    </location>
</feature>
<feature type="non-terminal residue" evidence="2">
    <location>
        <position position="286"/>
    </location>
</feature>
<keyword evidence="3" id="KW-1185">Reference proteome</keyword>
<accession>A0AAQ3PP17</accession>
<protein>
    <submittedName>
        <fullName evidence="2">Uncharacterized protein</fullName>
    </submittedName>
</protein>
<evidence type="ECO:0000313" key="2">
    <source>
        <dbReference type="EMBL" id="WVZ52974.1"/>
    </source>
</evidence>
<dbReference type="AlphaFoldDB" id="A0AAQ3PP17"/>
<evidence type="ECO:0000313" key="3">
    <source>
        <dbReference type="Proteomes" id="UP001341281"/>
    </source>
</evidence>
<dbReference type="Proteomes" id="UP001341281">
    <property type="component" value="Chromosome 01"/>
</dbReference>
<sequence length="286" mass="30409">MHAKLITEDACRCVRTGEEDEVLLVEAVGAELGAEGVDPVVHVRQRVGVAQVGHLAVAPPRRHVERRPAGLQFFMSIDQIPVYMQPHNQCAVPTQQGGSRYECDGVSRGEDDNVGAGYDAGAHRLDLRLGALDDLQPAEALVLVVVHLGVLVPALDEHRPVAAADEAVVELEAEQRREDGGVGGAGLPDDGGDGGLGVGAGLGVEPHLELAIGEADEEEQHQPQRWRMGQSRHVTATTTTPASGHLRESMEERARGVACARGGLVGMEEKNQEVNIEEGLVDQTDP</sequence>
<gene>
    <name evidence="2" type="ORF">U9M48_003972</name>
</gene>
<feature type="region of interest" description="Disordered" evidence="1">
    <location>
        <begin position="215"/>
        <end position="253"/>
    </location>
</feature>
<reference evidence="2 3" key="1">
    <citation type="submission" date="2024-02" db="EMBL/GenBank/DDBJ databases">
        <title>High-quality chromosome-scale genome assembly of Pensacola bahiagrass (Paspalum notatum Flugge var. saurae).</title>
        <authorList>
            <person name="Vega J.M."/>
            <person name="Podio M."/>
            <person name="Orjuela J."/>
            <person name="Siena L.A."/>
            <person name="Pessino S.C."/>
            <person name="Combes M.C."/>
            <person name="Mariac C."/>
            <person name="Albertini E."/>
            <person name="Pupilli F."/>
            <person name="Ortiz J.P.A."/>
            <person name="Leblanc O."/>
        </authorList>
    </citation>
    <scope>NUCLEOTIDE SEQUENCE [LARGE SCALE GENOMIC DNA]</scope>
    <source>
        <strain evidence="2">R1</strain>
        <tissue evidence="2">Leaf</tissue>
    </source>
</reference>
<evidence type="ECO:0000256" key="1">
    <source>
        <dbReference type="SAM" id="MobiDB-lite"/>
    </source>
</evidence>
<proteinExistence type="predicted"/>
<feature type="region of interest" description="Disordered" evidence="1">
    <location>
        <begin position="174"/>
        <end position="200"/>
    </location>
</feature>
<name>A0AAQ3PP17_PASNO</name>
<dbReference type="EMBL" id="CP144745">
    <property type="protein sequence ID" value="WVZ52974.1"/>
    <property type="molecule type" value="Genomic_DNA"/>
</dbReference>